<dbReference type="RefSeq" id="WP_142581663.1">
    <property type="nucleotide sequence ID" value="NZ_CABFPH010000005.1"/>
</dbReference>
<proteinExistence type="predicted"/>
<keyword evidence="1" id="KW-0812">Transmembrane</keyword>
<dbReference type="Proteomes" id="UP000410984">
    <property type="component" value="Unassembled WGS sequence"/>
</dbReference>
<feature type="domain" description="TPM" evidence="2">
    <location>
        <begin position="107"/>
        <end position="186"/>
    </location>
</feature>
<evidence type="ECO:0000313" key="4">
    <source>
        <dbReference type="Proteomes" id="UP000410984"/>
    </source>
</evidence>
<dbReference type="InterPro" id="IPR007621">
    <property type="entry name" value="TPM_dom"/>
</dbReference>
<keyword evidence="1" id="KW-0472">Membrane</keyword>
<dbReference type="Gene3D" id="3.10.310.50">
    <property type="match status" value="1"/>
</dbReference>
<evidence type="ECO:0000256" key="1">
    <source>
        <dbReference type="SAM" id="Phobius"/>
    </source>
</evidence>
<keyword evidence="4" id="KW-1185">Reference proteome</keyword>
<evidence type="ECO:0000259" key="2">
    <source>
        <dbReference type="Pfam" id="PF04536"/>
    </source>
</evidence>
<dbReference type="Pfam" id="PF04536">
    <property type="entry name" value="TPM_phosphatase"/>
    <property type="match status" value="1"/>
</dbReference>
<gene>
    <name evidence="3" type="ORF">MET9862_00628</name>
</gene>
<feature type="transmembrane region" description="Helical" evidence="1">
    <location>
        <begin position="68"/>
        <end position="90"/>
    </location>
</feature>
<keyword evidence="1" id="KW-1133">Transmembrane helix</keyword>
<feature type="transmembrane region" description="Helical" evidence="1">
    <location>
        <begin position="42"/>
        <end position="62"/>
    </location>
</feature>
<reference evidence="3 4" key="1">
    <citation type="submission" date="2019-06" db="EMBL/GenBank/DDBJ databases">
        <authorList>
            <person name="Rodrigo-Torres L."/>
            <person name="Arahal R. D."/>
            <person name="Lucena T."/>
        </authorList>
    </citation>
    <scope>NUCLEOTIDE SEQUENCE [LARGE SCALE GENOMIC DNA]</scope>
    <source>
        <strain evidence="3 4">SB0023/3</strain>
    </source>
</reference>
<dbReference type="OrthoDB" id="5825388at2"/>
<accession>A0A509E6Z4</accession>
<protein>
    <recommendedName>
        <fullName evidence="2">TPM domain-containing protein</fullName>
    </recommendedName>
</protein>
<evidence type="ECO:0000313" key="3">
    <source>
        <dbReference type="EMBL" id="VUD70066.1"/>
    </source>
</evidence>
<dbReference type="PANTHER" id="PTHR30373">
    <property type="entry name" value="UPF0603 PROTEIN YGCG"/>
    <property type="match status" value="1"/>
</dbReference>
<organism evidence="3 4">
    <name type="scientific">Methylobacterium symbioticum</name>
    <dbReference type="NCBI Taxonomy" id="2584084"/>
    <lineage>
        <taxon>Bacteria</taxon>
        <taxon>Pseudomonadati</taxon>
        <taxon>Pseudomonadota</taxon>
        <taxon>Alphaproteobacteria</taxon>
        <taxon>Hyphomicrobiales</taxon>
        <taxon>Methylobacteriaceae</taxon>
        <taxon>Methylobacterium</taxon>
    </lineage>
</organism>
<dbReference type="AlphaFoldDB" id="A0A509E6Z4"/>
<dbReference type="EMBL" id="CABFPH010000005">
    <property type="protein sequence ID" value="VUD70066.1"/>
    <property type="molecule type" value="Genomic_DNA"/>
</dbReference>
<dbReference type="PANTHER" id="PTHR30373:SF8">
    <property type="entry name" value="BLL7265 PROTEIN"/>
    <property type="match status" value="1"/>
</dbReference>
<sequence length="210" mass="22085">MTGDPRTELTPEALERIAAAVARAEAGTAGEIVVMLCARSGLYRSAILVATLVAALLLPWPLILLTHWSAAAIALAQAGLATLILVAGLHEGARLALVPRGARRTRVRAAALRAFRARGLDRTRGRTGLLLYIALAEHHAEIVADRGILDRIAPESWESILSDLAGALGRGEAEAGLIQAVGRIGERLMTALPAGPADPDELPNRVILTD</sequence>
<name>A0A509E6Z4_9HYPH</name>